<gene>
    <name evidence="1" type="ORF">AVEN_56187_1</name>
</gene>
<proteinExistence type="predicted"/>
<dbReference type="InterPro" id="IPR036397">
    <property type="entry name" value="RNaseH_sf"/>
</dbReference>
<evidence type="ECO:0008006" key="3">
    <source>
        <dbReference type="Google" id="ProtNLM"/>
    </source>
</evidence>
<dbReference type="Gene3D" id="3.30.420.10">
    <property type="entry name" value="Ribonuclease H-like superfamily/Ribonuclease H"/>
    <property type="match status" value="1"/>
</dbReference>
<comment type="caution">
    <text evidence="1">The sequence shown here is derived from an EMBL/GenBank/DDBJ whole genome shotgun (WGS) entry which is preliminary data.</text>
</comment>
<name>A0A4Y2IWT6_ARAVE</name>
<dbReference type="Proteomes" id="UP000499080">
    <property type="component" value="Unassembled WGS sequence"/>
</dbReference>
<dbReference type="OrthoDB" id="6435261at2759"/>
<evidence type="ECO:0000313" key="2">
    <source>
        <dbReference type="Proteomes" id="UP000499080"/>
    </source>
</evidence>
<accession>A0A4Y2IWT6</accession>
<keyword evidence="2" id="KW-1185">Reference proteome</keyword>
<dbReference type="PANTHER" id="PTHR47326">
    <property type="entry name" value="TRANSPOSABLE ELEMENT TC3 TRANSPOSASE-LIKE PROTEIN"/>
    <property type="match status" value="1"/>
</dbReference>
<evidence type="ECO:0000313" key="1">
    <source>
        <dbReference type="EMBL" id="GBM82044.1"/>
    </source>
</evidence>
<reference evidence="1 2" key="1">
    <citation type="journal article" date="2019" name="Sci. Rep.">
        <title>Orb-weaving spider Araneus ventricosus genome elucidates the spidroin gene catalogue.</title>
        <authorList>
            <person name="Kono N."/>
            <person name="Nakamura H."/>
            <person name="Ohtoshi R."/>
            <person name="Moran D.A.P."/>
            <person name="Shinohara A."/>
            <person name="Yoshida Y."/>
            <person name="Fujiwara M."/>
            <person name="Mori M."/>
            <person name="Tomita M."/>
            <person name="Arakawa K."/>
        </authorList>
    </citation>
    <scope>NUCLEOTIDE SEQUENCE [LARGE SCALE GENOMIC DNA]</scope>
</reference>
<dbReference type="AlphaFoldDB" id="A0A4Y2IWT6"/>
<dbReference type="EMBL" id="BGPR01002985">
    <property type="protein sequence ID" value="GBM82044.1"/>
    <property type="molecule type" value="Genomic_DNA"/>
</dbReference>
<dbReference type="PANTHER" id="PTHR47326:SF1">
    <property type="entry name" value="HTH PSQ-TYPE DOMAIN-CONTAINING PROTEIN"/>
    <property type="match status" value="1"/>
</dbReference>
<organism evidence="1 2">
    <name type="scientific">Araneus ventricosus</name>
    <name type="common">Orbweaver spider</name>
    <name type="synonym">Epeira ventricosa</name>
    <dbReference type="NCBI Taxonomy" id="182803"/>
    <lineage>
        <taxon>Eukaryota</taxon>
        <taxon>Metazoa</taxon>
        <taxon>Ecdysozoa</taxon>
        <taxon>Arthropoda</taxon>
        <taxon>Chelicerata</taxon>
        <taxon>Arachnida</taxon>
        <taxon>Araneae</taxon>
        <taxon>Araneomorphae</taxon>
        <taxon>Entelegynae</taxon>
        <taxon>Araneoidea</taxon>
        <taxon>Araneidae</taxon>
        <taxon>Araneus</taxon>
    </lineage>
</organism>
<protein>
    <recommendedName>
        <fullName evidence="3">Tc1-like transposase DDE domain-containing protein</fullName>
    </recommendedName>
</protein>
<sequence length="121" mass="14490">MMHVFRLTECLKDKTFIPGRWEIRDMLSKFDIILRWSINAWCGIFNDRLIEPVFYEGTLKGQRYLELLQDVIIDFAENLPFHHLRNIWFQYDSAPPHKISNVKQYLMETFQSQVIGYGGFV</sequence>
<dbReference type="GO" id="GO:0003676">
    <property type="term" value="F:nucleic acid binding"/>
    <property type="evidence" value="ECO:0007669"/>
    <property type="project" value="InterPro"/>
</dbReference>